<dbReference type="Proteomes" id="UP001138997">
    <property type="component" value="Unassembled WGS sequence"/>
</dbReference>
<name>A0A9X1NH53_9ACTN</name>
<accession>A0A9X1NH53</accession>
<dbReference type="InterPro" id="IPR029058">
    <property type="entry name" value="AB_hydrolase_fold"/>
</dbReference>
<dbReference type="PANTHER" id="PTHR13136:SF11">
    <property type="entry name" value="TESTIS-EXPRESSED PROTEIN 30"/>
    <property type="match status" value="1"/>
</dbReference>
<dbReference type="AlphaFoldDB" id="A0A9X1NH53"/>
<dbReference type="InterPro" id="IPR046879">
    <property type="entry name" value="KANL3/Tex30_Abhydrolase"/>
</dbReference>
<dbReference type="Pfam" id="PF20408">
    <property type="entry name" value="Abhydrolase_11"/>
    <property type="match status" value="1"/>
</dbReference>
<proteinExistence type="predicted"/>
<organism evidence="2 3">
    <name type="scientific">Kineosporia babensis</name>
    <dbReference type="NCBI Taxonomy" id="499548"/>
    <lineage>
        <taxon>Bacteria</taxon>
        <taxon>Bacillati</taxon>
        <taxon>Actinomycetota</taxon>
        <taxon>Actinomycetes</taxon>
        <taxon>Kineosporiales</taxon>
        <taxon>Kineosporiaceae</taxon>
        <taxon>Kineosporia</taxon>
    </lineage>
</organism>
<dbReference type="SUPFAM" id="SSF53474">
    <property type="entry name" value="alpha/beta-Hydrolases"/>
    <property type="match status" value="1"/>
</dbReference>
<evidence type="ECO:0000313" key="2">
    <source>
        <dbReference type="EMBL" id="MCD5313696.1"/>
    </source>
</evidence>
<dbReference type="InterPro" id="IPR026555">
    <property type="entry name" value="NSL3/Tex30"/>
</dbReference>
<reference evidence="2" key="1">
    <citation type="submission" date="2021-11" db="EMBL/GenBank/DDBJ databases">
        <title>Streptomyces corallinus and Kineosporia corallina sp. nov., two new coral-derived marine actinobacteria.</title>
        <authorList>
            <person name="Buangrab K."/>
            <person name="Sutthacheep M."/>
            <person name="Yeemin T."/>
            <person name="Harunari E."/>
            <person name="Igarashi Y."/>
            <person name="Sripreechasak P."/>
            <person name="Kanchanasin P."/>
            <person name="Tanasupawat S."/>
            <person name="Phongsopitanun W."/>
        </authorList>
    </citation>
    <scope>NUCLEOTIDE SEQUENCE</scope>
    <source>
        <strain evidence="2">JCM 31032</strain>
    </source>
</reference>
<dbReference type="RefSeq" id="WP_231445138.1">
    <property type="nucleotide sequence ID" value="NZ_JAJOMB010000012.1"/>
</dbReference>
<sequence length="213" mass="22035">MPVDVASPVLEIETPLGPARAHLFTPEEPVGRIVLGHGAGGGIGAADLVAVQKAAVAAGWQAVLVEQPWRVAGKKVAAPPPKLDIGWHAVFEGLPALDVPLVVGGRSAGARVACRTAAELGARAVCCLAFPLHPPGKPEKSRAFELAMPHQHGIEVLVVQGEKDPFGGWAEVEAENLPGVEVARVEGDHSLKKYGPVAAAVAARLTNWVSAPE</sequence>
<feature type="domain" description="KANL3/Tex30 alpha/beta hydrolase-like" evidence="1">
    <location>
        <begin position="32"/>
        <end position="193"/>
    </location>
</feature>
<gene>
    <name evidence="2" type="ORF">LR394_22570</name>
</gene>
<dbReference type="EMBL" id="JAJOMB010000012">
    <property type="protein sequence ID" value="MCD5313696.1"/>
    <property type="molecule type" value="Genomic_DNA"/>
</dbReference>
<keyword evidence="3" id="KW-1185">Reference proteome</keyword>
<comment type="caution">
    <text evidence="2">The sequence shown here is derived from an EMBL/GenBank/DDBJ whole genome shotgun (WGS) entry which is preliminary data.</text>
</comment>
<protein>
    <recommendedName>
        <fullName evidence="1">KANL3/Tex30 alpha/beta hydrolase-like domain-containing protein</fullName>
    </recommendedName>
</protein>
<dbReference type="Gene3D" id="3.40.50.1820">
    <property type="entry name" value="alpha/beta hydrolase"/>
    <property type="match status" value="1"/>
</dbReference>
<evidence type="ECO:0000313" key="3">
    <source>
        <dbReference type="Proteomes" id="UP001138997"/>
    </source>
</evidence>
<dbReference type="PANTHER" id="PTHR13136">
    <property type="entry name" value="TESTIS DEVELOPMENT PROTEIN PRTD"/>
    <property type="match status" value="1"/>
</dbReference>
<evidence type="ECO:0000259" key="1">
    <source>
        <dbReference type="Pfam" id="PF20408"/>
    </source>
</evidence>